<organism evidence="4 5">
    <name type="scientific">Priestia megaterium</name>
    <name type="common">Bacillus megaterium</name>
    <dbReference type="NCBI Taxonomy" id="1404"/>
    <lineage>
        <taxon>Bacteria</taxon>
        <taxon>Bacillati</taxon>
        <taxon>Bacillota</taxon>
        <taxon>Bacilli</taxon>
        <taxon>Bacillales</taxon>
        <taxon>Bacillaceae</taxon>
        <taxon>Priestia</taxon>
    </lineage>
</organism>
<dbReference type="Proteomes" id="UP000501868">
    <property type="component" value="Chromosome"/>
</dbReference>
<dbReference type="Gene3D" id="3.90.850.10">
    <property type="entry name" value="Fumarylacetoacetase-like, C-terminal domain"/>
    <property type="match status" value="1"/>
</dbReference>
<dbReference type="InterPro" id="IPR011234">
    <property type="entry name" value="Fumarylacetoacetase-like_C"/>
</dbReference>
<dbReference type="FunFam" id="3.90.850.10:FF:000002">
    <property type="entry name" value="2-hydroxyhepta-2,4-diene-1,7-dioate isomerase"/>
    <property type="match status" value="1"/>
</dbReference>
<protein>
    <submittedName>
        <fullName evidence="4">Fumarylacetoacetate hydrolase family protein</fullName>
    </submittedName>
</protein>
<accession>A0A6H1NZ16</accession>
<evidence type="ECO:0000313" key="5">
    <source>
        <dbReference type="Proteomes" id="UP000501868"/>
    </source>
</evidence>
<keyword evidence="4" id="KW-0378">Hydrolase</keyword>
<comment type="similarity">
    <text evidence="1">Belongs to the FAH family.</text>
</comment>
<dbReference type="GO" id="GO:0016787">
    <property type="term" value="F:hydrolase activity"/>
    <property type="evidence" value="ECO:0007669"/>
    <property type="project" value="UniProtKB-KW"/>
</dbReference>
<dbReference type="EMBL" id="CP051128">
    <property type="protein sequence ID" value="QIZ06465.1"/>
    <property type="molecule type" value="Genomic_DNA"/>
</dbReference>
<evidence type="ECO:0000259" key="3">
    <source>
        <dbReference type="Pfam" id="PF01557"/>
    </source>
</evidence>
<dbReference type="GO" id="GO:0046872">
    <property type="term" value="F:metal ion binding"/>
    <property type="evidence" value="ECO:0007669"/>
    <property type="project" value="UniProtKB-KW"/>
</dbReference>
<sequence>MITVTFYKENQLRLGVKTDNGILDVESAIVKFSDIEDIPLDVRDLISKGEKGKQALARLVDMANQERSLFYSEDSLMFGPCVPEPPKIICVGLNYKKHADECKMDYPSAPLLFSKFNNTLSGHGADIPLPDKSSQVDYEAELAIVIGEQAKNVKKEVALSYVYGYCNANDLSARDLQFKTSQWLLGKTCDGFSPTGPYLVSAEEVDDPNNLHIRAIVNGEVRQDSNTSDMIFFCDEIVSYISEHMTLYPGDLILTGTPEGVIVGYHEEKRVWLKDGDEVTIEIEKLGCLTNTLRKMKE</sequence>
<reference evidence="4 5" key="1">
    <citation type="submission" date="2020-04" db="EMBL/GenBank/DDBJ databases">
        <title>Genome-Wide Identification of 5-Methylcytosine Sites in Bacterial Genomes By High-Throughput Sequencing of MspJI Restriction Fragments.</title>
        <authorList>
            <person name="Wu V."/>
        </authorList>
    </citation>
    <scope>NUCLEOTIDE SEQUENCE [LARGE SCALE GENOMIC DNA]</scope>
    <source>
        <strain evidence="4 5">S2</strain>
    </source>
</reference>
<evidence type="ECO:0000256" key="1">
    <source>
        <dbReference type="ARBA" id="ARBA00010211"/>
    </source>
</evidence>
<proteinExistence type="inferred from homology"/>
<dbReference type="InterPro" id="IPR051121">
    <property type="entry name" value="FAH"/>
</dbReference>
<gene>
    <name evidence="4" type="ORF">HFZ78_06900</name>
</gene>
<reference evidence="4 5" key="2">
    <citation type="submission" date="2020-04" db="EMBL/GenBank/DDBJ databases">
        <authorList>
            <person name="Fomenkov A."/>
            <person name="Anton B.P."/>
            <person name="Roberts R.J."/>
        </authorList>
    </citation>
    <scope>NUCLEOTIDE SEQUENCE [LARGE SCALE GENOMIC DNA]</scope>
    <source>
        <strain evidence="4 5">S2</strain>
    </source>
</reference>
<keyword evidence="2" id="KW-0479">Metal-binding</keyword>
<dbReference type="Pfam" id="PF01557">
    <property type="entry name" value="FAA_hydrolase"/>
    <property type="match status" value="1"/>
</dbReference>
<name>A0A6H1NZ16_PRIMG</name>
<dbReference type="PANTHER" id="PTHR42796:SF4">
    <property type="entry name" value="FUMARYLACETOACETATE HYDROLASE DOMAIN-CONTAINING PROTEIN 2A"/>
    <property type="match status" value="1"/>
</dbReference>
<dbReference type="GO" id="GO:0019752">
    <property type="term" value="P:carboxylic acid metabolic process"/>
    <property type="evidence" value="ECO:0007669"/>
    <property type="project" value="UniProtKB-ARBA"/>
</dbReference>
<feature type="domain" description="Fumarylacetoacetase-like C-terminal" evidence="3">
    <location>
        <begin position="87"/>
        <end position="293"/>
    </location>
</feature>
<dbReference type="InterPro" id="IPR036663">
    <property type="entry name" value="Fumarylacetoacetase_C_sf"/>
</dbReference>
<dbReference type="AlphaFoldDB" id="A0A6H1NZ16"/>
<dbReference type="GO" id="GO:0016853">
    <property type="term" value="F:isomerase activity"/>
    <property type="evidence" value="ECO:0007669"/>
    <property type="project" value="UniProtKB-ARBA"/>
</dbReference>
<dbReference type="SUPFAM" id="SSF56529">
    <property type="entry name" value="FAH"/>
    <property type="match status" value="1"/>
</dbReference>
<evidence type="ECO:0000313" key="4">
    <source>
        <dbReference type="EMBL" id="QIZ06465.1"/>
    </source>
</evidence>
<evidence type="ECO:0000256" key="2">
    <source>
        <dbReference type="ARBA" id="ARBA00022723"/>
    </source>
</evidence>
<dbReference type="PANTHER" id="PTHR42796">
    <property type="entry name" value="FUMARYLACETOACETATE HYDROLASE DOMAIN-CONTAINING PROTEIN 2A-RELATED"/>
    <property type="match status" value="1"/>
</dbReference>